<reference evidence="2 3" key="1">
    <citation type="submission" date="2021-06" db="EMBL/GenBank/DDBJ databases">
        <title>Caerostris extrusa draft genome.</title>
        <authorList>
            <person name="Kono N."/>
            <person name="Arakawa K."/>
        </authorList>
    </citation>
    <scope>NUCLEOTIDE SEQUENCE [LARGE SCALE GENOMIC DNA]</scope>
</reference>
<evidence type="ECO:0000313" key="3">
    <source>
        <dbReference type="Proteomes" id="UP001054945"/>
    </source>
</evidence>
<feature type="region of interest" description="Disordered" evidence="1">
    <location>
        <begin position="111"/>
        <end position="136"/>
    </location>
</feature>
<sequence>MGNVLVGHPPLLFYDTWRSMFRCVARQRLIGLYKGAGGDEMVLNEGSNRSGEITFLLHFQRNPLAEMRKDVQEGICYTEKTLTVSTGHYLEKAINKRNFIVETYLFPDSNNHSKGQEMSNKNSDSTQHSTVPYEKR</sequence>
<evidence type="ECO:0000313" key="2">
    <source>
        <dbReference type="EMBL" id="GIZ00181.1"/>
    </source>
</evidence>
<gene>
    <name evidence="2" type="ORF">CEXT_75451</name>
</gene>
<evidence type="ECO:0000256" key="1">
    <source>
        <dbReference type="SAM" id="MobiDB-lite"/>
    </source>
</evidence>
<dbReference type="AlphaFoldDB" id="A0AAV4XYE2"/>
<comment type="caution">
    <text evidence="2">The sequence shown here is derived from an EMBL/GenBank/DDBJ whole genome shotgun (WGS) entry which is preliminary data.</text>
</comment>
<keyword evidence="3" id="KW-1185">Reference proteome</keyword>
<proteinExistence type="predicted"/>
<dbReference type="EMBL" id="BPLR01018515">
    <property type="protein sequence ID" value="GIZ00181.1"/>
    <property type="molecule type" value="Genomic_DNA"/>
</dbReference>
<name>A0AAV4XYE2_CAEEX</name>
<organism evidence="2 3">
    <name type="scientific">Caerostris extrusa</name>
    <name type="common">Bark spider</name>
    <name type="synonym">Caerostris bankana</name>
    <dbReference type="NCBI Taxonomy" id="172846"/>
    <lineage>
        <taxon>Eukaryota</taxon>
        <taxon>Metazoa</taxon>
        <taxon>Ecdysozoa</taxon>
        <taxon>Arthropoda</taxon>
        <taxon>Chelicerata</taxon>
        <taxon>Arachnida</taxon>
        <taxon>Araneae</taxon>
        <taxon>Araneomorphae</taxon>
        <taxon>Entelegynae</taxon>
        <taxon>Araneoidea</taxon>
        <taxon>Araneidae</taxon>
        <taxon>Caerostris</taxon>
    </lineage>
</organism>
<accession>A0AAV4XYE2</accession>
<feature type="compositionally biased region" description="Polar residues" evidence="1">
    <location>
        <begin position="111"/>
        <end position="130"/>
    </location>
</feature>
<dbReference type="Proteomes" id="UP001054945">
    <property type="component" value="Unassembled WGS sequence"/>
</dbReference>
<protein>
    <submittedName>
        <fullName evidence="2">Uncharacterized protein</fullName>
    </submittedName>
</protein>